<reference evidence="1" key="1">
    <citation type="submission" date="2019-08" db="EMBL/GenBank/DDBJ databases">
        <authorList>
            <person name="Kucharzyk K."/>
            <person name="Murdoch R.W."/>
            <person name="Higgins S."/>
            <person name="Loffler F."/>
        </authorList>
    </citation>
    <scope>NUCLEOTIDE SEQUENCE</scope>
</reference>
<evidence type="ECO:0000313" key="1">
    <source>
        <dbReference type="EMBL" id="MPN59288.1"/>
    </source>
</evidence>
<sequence length="70" mass="7541">MSQGVLRFDAALVALEFIGIALPAQGMVDTAGRWRMAAYDSPIAFIDQALLELPAQQAGHPDIQAEEQNT</sequence>
<gene>
    <name evidence="1" type="ORF">SDC9_207009</name>
</gene>
<proteinExistence type="predicted"/>
<organism evidence="1">
    <name type="scientific">bioreactor metagenome</name>
    <dbReference type="NCBI Taxonomy" id="1076179"/>
    <lineage>
        <taxon>unclassified sequences</taxon>
        <taxon>metagenomes</taxon>
        <taxon>ecological metagenomes</taxon>
    </lineage>
</organism>
<protein>
    <submittedName>
        <fullName evidence="1">Uncharacterized protein</fullName>
    </submittedName>
</protein>
<comment type="caution">
    <text evidence="1">The sequence shown here is derived from an EMBL/GenBank/DDBJ whole genome shotgun (WGS) entry which is preliminary data.</text>
</comment>
<name>A0A645J6K1_9ZZZZ</name>
<accession>A0A645J6K1</accession>
<dbReference type="AlphaFoldDB" id="A0A645J6K1"/>
<dbReference type="EMBL" id="VSSQ01133134">
    <property type="protein sequence ID" value="MPN59288.1"/>
    <property type="molecule type" value="Genomic_DNA"/>
</dbReference>